<keyword evidence="6" id="KW-0131">Cell cycle</keyword>
<organism evidence="8 9">
    <name type="scientific">Terriglobus roseus</name>
    <dbReference type="NCBI Taxonomy" id="392734"/>
    <lineage>
        <taxon>Bacteria</taxon>
        <taxon>Pseudomonadati</taxon>
        <taxon>Acidobacteriota</taxon>
        <taxon>Terriglobia</taxon>
        <taxon>Terriglobales</taxon>
        <taxon>Acidobacteriaceae</taxon>
        <taxon>Terriglobus</taxon>
    </lineage>
</organism>
<evidence type="ECO:0000256" key="7">
    <source>
        <dbReference type="SAM" id="MobiDB-lite"/>
    </source>
</evidence>
<dbReference type="Pfam" id="PF04977">
    <property type="entry name" value="DivIC"/>
    <property type="match status" value="1"/>
</dbReference>
<keyword evidence="2 8" id="KW-0132">Cell division</keyword>
<feature type="compositionally biased region" description="Basic and acidic residues" evidence="7">
    <location>
        <begin position="94"/>
        <end position="104"/>
    </location>
</feature>
<evidence type="ECO:0000256" key="4">
    <source>
        <dbReference type="ARBA" id="ARBA00022989"/>
    </source>
</evidence>
<keyword evidence="3" id="KW-0812">Transmembrane</keyword>
<dbReference type="GO" id="GO:0043093">
    <property type="term" value="P:FtsZ-dependent cytokinesis"/>
    <property type="evidence" value="ECO:0007669"/>
    <property type="project" value="TreeGrafter"/>
</dbReference>
<dbReference type="PANTHER" id="PTHR37485:SF1">
    <property type="entry name" value="CELL DIVISION PROTEIN FTSB"/>
    <property type="match status" value="1"/>
</dbReference>
<name>A0A1G7HRB7_9BACT</name>
<keyword evidence="4" id="KW-1133">Transmembrane helix</keyword>
<evidence type="ECO:0000256" key="1">
    <source>
        <dbReference type="ARBA" id="ARBA00022475"/>
    </source>
</evidence>
<dbReference type="Proteomes" id="UP000182427">
    <property type="component" value="Chromosome I"/>
</dbReference>
<feature type="compositionally biased region" description="Low complexity" evidence="7">
    <location>
        <begin position="84"/>
        <end position="93"/>
    </location>
</feature>
<reference evidence="8 9" key="1">
    <citation type="submission" date="2016-10" db="EMBL/GenBank/DDBJ databases">
        <authorList>
            <person name="de Groot N.N."/>
        </authorList>
    </citation>
    <scope>NUCLEOTIDE SEQUENCE [LARGE SCALE GENOMIC DNA]</scope>
    <source>
        <strain evidence="8 9">GAS232</strain>
    </source>
</reference>
<evidence type="ECO:0000256" key="3">
    <source>
        <dbReference type="ARBA" id="ARBA00022692"/>
    </source>
</evidence>
<evidence type="ECO:0000256" key="6">
    <source>
        <dbReference type="ARBA" id="ARBA00023306"/>
    </source>
</evidence>
<dbReference type="EMBL" id="LT629690">
    <property type="protein sequence ID" value="SDF02834.1"/>
    <property type="molecule type" value="Genomic_DNA"/>
</dbReference>
<dbReference type="AlphaFoldDB" id="A0A1G7HRB7"/>
<evidence type="ECO:0000313" key="8">
    <source>
        <dbReference type="EMBL" id="SDF02834.1"/>
    </source>
</evidence>
<dbReference type="InterPro" id="IPR023081">
    <property type="entry name" value="Cell_div_FtsB"/>
</dbReference>
<feature type="region of interest" description="Disordered" evidence="7">
    <location>
        <begin position="84"/>
        <end position="111"/>
    </location>
</feature>
<dbReference type="InterPro" id="IPR007060">
    <property type="entry name" value="FtsL/DivIC"/>
</dbReference>
<dbReference type="PANTHER" id="PTHR37485">
    <property type="entry name" value="CELL DIVISION PROTEIN FTSB"/>
    <property type="match status" value="1"/>
</dbReference>
<accession>A0A1G7HRB7</accession>
<dbReference type="GO" id="GO:0030428">
    <property type="term" value="C:cell septum"/>
    <property type="evidence" value="ECO:0007669"/>
    <property type="project" value="TreeGrafter"/>
</dbReference>
<evidence type="ECO:0000256" key="2">
    <source>
        <dbReference type="ARBA" id="ARBA00022618"/>
    </source>
</evidence>
<proteinExistence type="predicted"/>
<evidence type="ECO:0000313" key="9">
    <source>
        <dbReference type="Proteomes" id="UP000182427"/>
    </source>
</evidence>
<sequence length="141" mass="15859">MGCHLLHRTASTHLLEEVETQQKTTQLRGFAATLGRICEAFYGNRRRLATGAAALLAIMVGYHVVFGKNGLTAYQNKRHDLRDLQSQSQQLEQDNGRLRSHVERLTNNPDAIEHEAREALHYARPGEVIYTLPSDQKPAAK</sequence>
<gene>
    <name evidence="8" type="ORF">SAMN05444167_1179</name>
</gene>
<keyword evidence="9" id="KW-1185">Reference proteome</keyword>
<keyword evidence="5" id="KW-0472">Membrane</keyword>
<evidence type="ECO:0000256" key="5">
    <source>
        <dbReference type="ARBA" id="ARBA00023136"/>
    </source>
</evidence>
<protein>
    <submittedName>
        <fullName evidence="8">Cell division protein FtsB</fullName>
    </submittedName>
</protein>
<keyword evidence="1" id="KW-1003">Cell membrane</keyword>